<dbReference type="EC" id="4.4.1.2" evidence="3"/>
<dbReference type="Gene3D" id="3.90.1150.10">
    <property type="entry name" value="Aspartate Aminotransferase, domain 1"/>
    <property type="match status" value="1"/>
</dbReference>
<dbReference type="PANTHER" id="PTHR11808">
    <property type="entry name" value="TRANS-SULFURATION ENZYME FAMILY MEMBER"/>
    <property type="match status" value="1"/>
</dbReference>
<dbReference type="Gene3D" id="3.40.640.10">
    <property type="entry name" value="Type I PLP-dependent aspartate aminotransferase-like (Major domain)"/>
    <property type="match status" value="1"/>
</dbReference>
<dbReference type="PIRSF" id="PIRSF001434">
    <property type="entry name" value="CGS"/>
    <property type="match status" value="1"/>
</dbReference>
<reference evidence="9 10" key="1">
    <citation type="submission" date="2018-07" db="EMBL/GenBank/DDBJ databases">
        <title>Genomic Encyclopedia of Type Strains, Phase IV (KMG-IV): sequencing the most valuable type-strain genomes for metagenomic binning, comparative biology and taxonomic classification.</title>
        <authorList>
            <person name="Goeker M."/>
        </authorList>
    </citation>
    <scope>NUCLEOTIDE SEQUENCE [LARGE SCALE GENOMIC DNA]</scope>
    <source>
        <strain evidence="9 10">DSM 27696</strain>
    </source>
</reference>
<keyword evidence="9" id="KW-0456">Lyase</keyword>
<feature type="modified residue" description="N6-(pyridoxal phosphate)lysine" evidence="7">
    <location>
        <position position="203"/>
    </location>
</feature>
<accession>A0A368XP58</accession>
<proteinExistence type="inferred from homology"/>
<keyword evidence="2 7" id="KW-0663">Pyridoxal phosphate</keyword>
<dbReference type="GO" id="GO:0005737">
    <property type="term" value="C:cytoplasm"/>
    <property type="evidence" value="ECO:0007669"/>
    <property type="project" value="TreeGrafter"/>
</dbReference>
<dbReference type="GO" id="GO:0019346">
    <property type="term" value="P:transsulfuration"/>
    <property type="evidence" value="ECO:0007669"/>
    <property type="project" value="InterPro"/>
</dbReference>
<organism evidence="9 10">
    <name type="scientific">Saliterribacillus persicus</name>
    <dbReference type="NCBI Taxonomy" id="930114"/>
    <lineage>
        <taxon>Bacteria</taxon>
        <taxon>Bacillati</taxon>
        <taxon>Bacillota</taxon>
        <taxon>Bacilli</taxon>
        <taxon>Bacillales</taxon>
        <taxon>Bacillaceae</taxon>
        <taxon>Saliterribacillus</taxon>
    </lineage>
</organism>
<dbReference type="InterPro" id="IPR015421">
    <property type="entry name" value="PyrdxlP-dep_Trfase_major"/>
</dbReference>
<evidence type="ECO:0000256" key="7">
    <source>
        <dbReference type="PIRSR" id="PIRSR001434-2"/>
    </source>
</evidence>
<evidence type="ECO:0000313" key="10">
    <source>
        <dbReference type="Proteomes" id="UP000252585"/>
    </source>
</evidence>
<keyword evidence="10" id="KW-1185">Reference proteome</keyword>
<evidence type="ECO:0000256" key="8">
    <source>
        <dbReference type="RuleBase" id="RU362118"/>
    </source>
</evidence>
<dbReference type="InterPro" id="IPR015424">
    <property type="entry name" value="PyrdxlP-dep_Trfase"/>
</dbReference>
<dbReference type="GO" id="GO:0030170">
    <property type="term" value="F:pyridoxal phosphate binding"/>
    <property type="evidence" value="ECO:0007669"/>
    <property type="project" value="InterPro"/>
</dbReference>
<evidence type="ECO:0000256" key="2">
    <source>
        <dbReference type="ARBA" id="ARBA00022898"/>
    </source>
</evidence>
<dbReference type="Proteomes" id="UP000252585">
    <property type="component" value="Unassembled WGS sequence"/>
</dbReference>
<evidence type="ECO:0000256" key="1">
    <source>
        <dbReference type="ARBA" id="ARBA00001933"/>
    </source>
</evidence>
<evidence type="ECO:0000313" key="9">
    <source>
        <dbReference type="EMBL" id="RCW69635.1"/>
    </source>
</evidence>
<dbReference type="SUPFAM" id="SSF53383">
    <property type="entry name" value="PLP-dependent transferases"/>
    <property type="match status" value="1"/>
</dbReference>
<name>A0A368XP58_9BACI</name>
<gene>
    <name evidence="9" type="ORF">DFR57_10723</name>
</gene>
<dbReference type="GO" id="GO:0047982">
    <property type="term" value="F:homocysteine desulfhydrase activity"/>
    <property type="evidence" value="ECO:0007669"/>
    <property type="project" value="UniProtKB-EC"/>
</dbReference>
<dbReference type="CDD" id="cd00614">
    <property type="entry name" value="CGS_like"/>
    <property type="match status" value="1"/>
</dbReference>
<dbReference type="RefSeq" id="WP_114352859.1">
    <property type="nucleotide sequence ID" value="NZ_QPJJ01000007.1"/>
</dbReference>
<evidence type="ECO:0000256" key="6">
    <source>
        <dbReference type="ARBA" id="ARBA00052699"/>
    </source>
</evidence>
<dbReference type="FunFam" id="3.40.640.10:FF:000046">
    <property type="entry name" value="Cystathionine gamma-lyase"/>
    <property type="match status" value="1"/>
</dbReference>
<dbReference type="InterPro" id="IPR015422">
    <property type="entry name" value="PyrdxlP-dep_Trfase_small"/>
</dbReference>
<evidence type="ECO:0000256" key="5">
    <source>
        <dbReference type="ARBA" id="ARBA00048780"/>
    </source>
</evidence>
<dbReference type="EMBL" id="QPJJ01000007">
    <property type="protein sequence ID" value="RCW69635.1"/>
    <property type="molecule type" value="Genomic_DNA"/>
</dbReference>
<dbReference type="Pfam" id="PF01053">
    <property type="entry name" value="Cys_Met_Meta_PP"/>
    <property type="match status" value="1"/>
</dbReference>
<dbReference type="OrthoDB" id="9803887at2"/>
<comment type="cofactor">
    <cofactor evidence="1 8">
        <name>pyridoxal 5'-phosphate</name>
        <dbReference type="ChEBI" id="CHEBI:597326"/>
    </cofactor>
</comment>
<dbReference type="AlphaFoldDB" id="A0A368XP58"/>
<dbReference type="GO" id="GO:0018826">
    <property type="term" value="F:methionine gamma-lyase activity"/>
    <property type="evidence" value="ECO:0007669"/>
    <property type="project" value="UniProtKB-EC"/>
</dbReference>
<sequence length="378" mass="41334">MGQAFDTKSVHLSKKFNQDLHSKTTPIYQTSAFKFKDLDDIEKFYAGEKEYLYSRVGNPNPDELAEAVAELEGAPAGLASGSGLSAILLGILSVAKAGDNILCSSDIYGGTYELFAKELPDFGISVTFQDFNQDFEAAIEENTVLLYSESVTNPLLRVENLEYIVRIAKKHKLKTMIDNTFATPYLVNPYQTGINLVVHSATKYLGGHSDITAGVLVGDEELITHAKQKGVNLGTALSPMEAWLTVRGLKTLSVRMERHVKNAQKLADALKQHSLVDKVYYPEHVSEKGNGAIVSIDITESCNVETFFKVLGWVKIVPTLAGVETSVSYPIATSHRNLSKDTQQELGITKGLVRISVGIEDATDIIEAFSNAIEKAKL</sequence>
<evidence type="ECO:0000256" key="4">
    <source>
        <dbReference type="ARBA" id="ARBA00047199"/>
    </source>
</evidence>
<comment type="catalytic activity">
    <reaction evidence="6">
        <text>L-methionine + H2O = methanethiol + 2-oxobutanoate + NH4(+)</text>
        <dbReference type="Rhea" id="RHEA:23800"/>
        <dbReference type="ChEBI" id="CHEBI:15377"/>
        <dbReference type="ChEBI" id="CHEBI:16007"/>
        <dbReference type="ChEBI" id="CHEBI:16763"/>
        <dbReference type="ChEBI" id="CHEBI:28938"/>
        <dbReference type="ChEBI" id="CHEBI:57844"/>
        <dbReference type="EC" id="4.4.1.11"/>
    </reaction>
    <physiologicalReaction direction="left-to-right" evidence="6">
        <dbReference type="Rhea" id="RHEA:23801"/>
    </physiologicalReaction>
</comment>
<comment type="similarity">
    <text evidence="8">Belongs to the trans-sulfuration enzymes family.</text>
</comment>
<evidence type="ECO:0000256" key="3">
    <source>
        <dbReference type="ARBA" id="ARBA00047175"/>
    </source>
</evidence>
<protein>
    <recommendedName>
        <fullName evidence="3">homocysteine desulfhydrase</fullName>
        <ecNumber evidence="3">4.4.1.2</ecNumber>
    </recommendedName>
    <alternativeName>
        <fullName evidence="4">Homocysteine desulfhydrase</fullName>
    </alternativeName>
</protein>
<comment type="catalytic activity">
    <reaction evidence="5">
        <text>L-homocysteine + H2O = 2-oxobutanoate + hydrogen sulfide + NH4(+) + H(+)</text>
        <dbReference type="Rhea" id="RHEA:14501"/>
        <dbReference type="ChEBI" id="CHEBI:15377"/>
        <dbReference type="ChEBI" id="CHEBI:15378"/>
        <dbReference type="ChEBI" id="CHEBI:16763"/>
        <dbReference type="ChEBI" id="CHEBI:28938"/>
        <dbReference type="ChEBI" id="CHEBI:29919"/>
        <dbReference type="ChEBI" id="CHEBI:58199"/>
        <dbReference type="EC" id="4.4.1.2"/>
    </reaction>
    <physiologicalReaction direction="left-to-right" evidence="5">
        <dbReference type="Rhea" id="RHEA:14502"/>
    </physiologicalReaction>
</comment>
<comment type="caution">
    <text evidence="9">The sequence shown here is derived from an EMBL/GenBank/DDBJ whole genome shotgun (WGS) entry which is preliminary data.</text>
</comment>
<dbReference type="InterPro" id="IPR000277">
    <property type="entry name" value="Cys/Met-Metab_PyrdxlP-dep_enz"/>
</dbReference>